<reference evidence="3 5" key="2">
    <citation type="journal article" date="2016" name="Front. Microbiol.">
        <title>Industrial Acetogenic Biocatalysts: A Comparative Metabolic and Genomic Analysis.</title>
        <authorList>
            <person name="Bengelsdorf F."/>
            <person name="Poehlein A."/>
            <person name="Sonja S."/>
            <person name="Erz C."/>
            <person name="Hummel T."/>
            <person name="Hoffmeister S."/>
            <person name="Daniel R."/>
            <person name="Durre P."/>
        </authorList>
    </citation>
    <scope>NUCLEOTIDE SEQUENCE [LARGE SCALE GENOMIC DNA]</scope>
    <source>
        <strain evidence="3 5">PTA-10522</strain>
    </source>
</reference>
<reference evidence="2 4" key="1">
    <citation type="journal article" date="2015" name="Biotechnol. Bioeng.">
        <title>Genome sequence and phenotypic characterization of Caulobacter segnis.</title>
        <authorList>
            <person name="Patel S."/>
            <person name="Fletcher B."/>
            <person name="Scott D.C."/>
            <person name="Ely B."/>
        </authorList>
    </citation>
    <scope>NUCLEOTIDE SEQUENCE [LARGE SCALE GENOMIC DNA]</scope>
    <source>
        <strain evidence="2 4">PS02</strain>
    </source>
</reference>
<dbReference type="SUPFAM" id="SSF51726">
    <property type="entry name" value="UROD/MetE-like"/>
    <property type="match status" value="1"/>
</dbReference>
<dbReference type="PANTHER" id="PTHR47099">
    <property type="entry name" value="METHYLCOBAMIDE:COM METHYLTRANSFERASE MTBA"/>
    <property type="match status" value="1"/>
</dbReference>
<accession>A0A166RVL9</accession>
<evidence type="ECO:0000313" key="2">
    <source>
        <dbReference type="EMBL" id="OAA91150.1"/>
    </source>
</evidence>
<organism evidence="2 4">
    <name type="scientific">Clostridium coskatii</name>
    <dbReference type="NCBI Taxonomy" id="1705578"/>
    <lineage>
        <taxon>Bacteria</taxon>
        <taxon>Bacillati</taxon>
        <taxon>Bacillota</taxon>
        <taxon>Clostridia</taxon>
        <taxon>Eubacteriales</taxon>
        <taxon>Clostridiaceae</taxon>
        <taxon>Clostridium</taxon>
    </lineage>
</organism>
<dbReference type="Proteomes" id="UP000093694">
    <property type="component" value="Unassembled WGS sequence"/>
</dbReference>
<proteinExistence type="predicted"/>
<name>A0A166RVL9_9CLOT</name>
<gene>
    <name evidence="2" type="primary">hemE_9</name>
    <name evidence="3" type="synonym">hemE_10</name>
    <name evidence="3" type="ORF">CLCOS_39420</name>
    <name evidence="2" type="ORF">WX73_01841</name>
</gene>
<dbReference type="AlphaFoldDB" id="A0A166RVL9"/>
<feature type="domain" description="Uroporphyrinogen decarboxylase (URO-D)" evidence="1">
    <location>
        <begin position="170"/>
        <end position="372"/>
    </location>
</feature>
<dbReference type="Pfam" id="PF01208">
    <property type="entry name" value="URO-D"/>
    <property type="match status" value="1"/>
</dbReference>
<dbReference type="InterPro" id="IPR000257">
    <property type="entry name" value="Uroporphyrinogen_deCOase"/>
</dbReference>
<dbReference type="InterPro" id="IPR038071">
    <property type="entry name" value="UROD/MetE-like_sf"/>
</dbReference>
<evidence type="ECO:0000313" key="3">
    <source>
        <dbReference type="EMBL" id="OBR90577.1"/>
    </source>
</evidence>
<dbReference type="GO" id="GO:0006779">
    <property type="term" value="P:porphyrin-containing compound biosynthetic process"/>
    <property type="evidence" value="ECO:0007669"/>
    <property type="project" value="InterPro"/>
</dbReference>
<evidence type="ECO:0000259" key="1">
    <source>
        <dbReference type="Pfam" id="PF01208"/>
    </source>
</evidence>
<dbReference type="Gene3D" id="3.20.20.210">
    <property type="match status" value="1"/>
</dbReference>
<comment type="caution">
    <text evidence="2">The sequence shown here is derived from an EMBL/GenBank/DDBJ whole genome shotgun (WGS) entry which is preliminary data.</text>
</comment>
<dbReference type="PANTHER" id="PTHR47099:SF1">
    <property type="entry name" value="METHYLCOBAMIDE:COM METHYLTRANSFERASE MTBA"/>
    <property type="match status" value="1"/>
</dbReference>
<dbReference type="Proteomes" id="UP000077384">
    <property type="component" value="Unassembled WGS sequence"/>
</dbReference>
<dbReference type="GO" id="GO:0004853">
    <property type="term" value="F:uroporphyrinogen decarboxylase activity"/>
    <property type="evidence" value="ECO:0007669"/>
    <property type="project" value="UniProtKB-EC"/>
</dbReference>
<evidence type="ECO:0000313" key="4">
    <source>
        <dbReference type="Proteomes" id="UP000077384"/>
    </source>
</evidence>
<dbReference type="InterPro" id="IPR052024">
    <property type="entry name" value="Methanogen_methyltrans"/>
</dbReference>
<dbReference type="EMBL" id="LITQ01000027">
    <property type="protein sequence ID" value="OAA91150.1"/>
    <property type="molecule type" value="Genomic_DNA"/>
</dbReference>
<dbReference type="EMBL" id="LROR01000089">
    <property type="protein sequence ID" value="OBR90577.1"/>
    <property type="molecule type" value="Genomic_DNA"/>
</dbReference>
<dbReference type="EC" id="4.1.1.37" evidence="2"/>
<protein>
    <submittedName>
        <fullName evidence="2">Uroporphyrinogen decarboxylase</fullName>
        <ecNumber evidence="2">4.1.1.37</ecNumber>
    </submittedName>
</protein>
<evidence type="ECO:0000313" key="5">
    <source>
        <dbReference type="Proteomes" id="UP000093694"/>
    </source>
</evidence>
<sequence>MWGVISMKSNKELYNEHLERIKKNIAMQKTDRTPIMLHAGAFLLRYAGGKLCEFVTDNEAAEDKVVNSLKSIGDIDCVITPVRLPTTSGLAYLSASRVPGRELKDDAQWQIDEIGKMTEEDYDVIIDKGWNYFFKDFCEKNLKSSCDDMKYYGTIADKIAKKYTDAGCVILTTAVAGGPFTVFSGARTIPKLMRDMHRMPEKVEAAFDAFMVDKLNDLRKQIREKKPLAVFVGGGRGAGDFLSMKDFDRYMWKYMKQNIDVILEEGSNIYFHLDLDWSRFLDYFLDVPKGRAIFHPDSSTDIFKAKELLGGRMAFMGDVAPSLLSLGTPDEVYDYSKKLVDEFSSQGFFMAAGCCVPPNSKPENVKAMIAAAMGK</sequence>
<keyword evidence="5" id="KW-1185">Reference proteome</keyword>
<keyword evidence="2" id="KW-0456">Lyase</keyword>
<dbReference type="PATRIC" id="fig|1705578.3.peg.2090"/>